<feature type="region of interest" description="Disordered" evidence="1">
    <location>
        <begin position="1"/>
        <end position="36"/>
    </location>
</feature>
<dbReference type="AlphaFoldDB" id="A0AAW0K6U2"/>
<reference evidence="3 4" key="1">
    <citation type="journal article" date="2018" name="Sci. Data">
        <title>The draft genome sequence of cork oak.</title>
        <authorList>
            <person name="Ramos A.M."/>
            <person name="Usie A."/>
            <person name="Barbosa P."/>
            <person name="Barros P.M."/>
            <person name="Capote T."/>
            <person name="Chaves I."/>
            <person name="Simoes F."/>
            <person name="Abreu I."/>
            <person name="Carrasquinho I."/>
            <person name="Faro C."/>
            <person name="Guimaraes J.B."/>
            <person name="Mendonca D."/>
            <person name="Nobrega F."/>
            <person name="Rodrigues L."/>
            <person name="Saibo N.J.M."/>
            <person name="Varela M.C."/>
            <person name="Egas C."/>
            <person name="Matos J."/>
            <person name="Miguel C.M."/>
            <person name="Oliveira M.M."/>
            <person name="Ricardo C.P."/>
            <person name="Goncalves S."/>
        </authorList>
    </citation>
    <scope>NUCLEOTIDE SEQUENCE [LARGE SCALE GENOMIC DNA]</scope>
    <source>
        <strain evidence="4">cv. HL8</strain>
    </source>
</reference>
<proteinExistence type="predicted"/>
<evidence type="ECO:0000313" key="3">
    <source>
        <dbReference type="EMBL" id="KAK7834757.1"/>
    </source>
</evidence>
<accession>A0AAW0K6U2</accession>
<feature type="transmembrane region" description="Helical" evidence="2">
    <location>
        <begin position="92"/>
        <end position="115"/>
    </location>
</feature>
<dbReference type="EMBL" id="PKMF04000382">
    <property type="protein sequence ID" value="KAK7834757.1"/>
    <property type="molecule type" value="Genomic_DNA"/>
</dbReference>
<protein>
    <submittedName>
        <fullName evidence="3">Uncharacterized protein</fullName>
    </submittedName>
</protein>
<gene>
    <name evidence="3" type="ORF">CFP56_024126</name>
</gene>
<sequence length="130" mass="13743">MRPPNLTGPPKSINALHSNSSSSSSSSSTTPQSKSFSVLTMEKGGFESYNCSGHGKPLIISLRKCPHQGSYSRDALDVTDTMSLQKKLAHSTTLRIVGILVLCCLNMYLVSAMIVSTVNGKVSSAHNGGN</sequence>
<evidence type="ECO:0000256" key="2">
    <source>
        <dbReference type="SAM" id="Phobius"/>
    </source>
</evidence>
<keyword evidence="4" id="KW-1185">Reference proteome</keyword>
<keyword evidence="2" id="KW-1133">Transmembrane helix</keyword>
<organism evidence="3 4">
    <name type="scientific">Quercus suber</name>
    <name type="common">Cork oak</name>
    <dbReference type="NCBI Taxonomy" id="58331"/>
    <lineage>
        <taxon>Eukaryota</taxon>
        <taxon>Viridiplantae</taxon>
        <taxon>Streptophyta</taxon>
        <taxon>Embryophyta</taxon>
        <taxon>Tracheophyta</taxon>
        <taxon>Spermatophyta</taxon>
        <taxon>Magnoliopsida</taxon>
        <taxon>eudicotyledons</taxon>
        <taxon>Gunneridae</taxon>
        <taxon>Pentapetalae</taxon>
        <taxon>rosids</taxon>
        <taxon>fabids</taxon>
        <taxon>Fagales</taxon>
        <taxon>Fagaceae</taxon>
        <taxon>Quercus</taxon>
    </lineage>
</organism>
<feature type="compositionally biased region" description="Low complexity" evidence="1">
    <location>
        <begin position="18"/>
        <end position="36"/>
    </location>
</feature>
<evidence type="ECO:0000256" key="1">
    <source>
        <dbReference type="SAM" id="MobiDB-lite"/>
    </source>
</evidence>
<keyword evidence="2" id="KW-0812">Transmembrane</keyword>
<dbReference type="Proteomes" id="UP000237347">
    <property type="component" value="Unassembled WGS sequence"/>
</dbReference>
<comment type="caution">
    <text evidence="3">The sequence shown here is derived from an EMBL/GenBank/DDBJ whole genome shotgun (WGS) entry which is preliminary data.</text>
</comment>
<name>A0AAW0K6U2_QUESU</name>
<keyword evidence="2" id="KW-0472">Membrane</keyword>
<evidence type="ECO:0000313" key="4">
    <source>
        <dbReference type="Proteomes" id="UP000237347"/>
    </source>
</evidence>